<protein>
    <submittedName>
        <fullName evidence="1">Uncharacterized protein</fullName>
    </submittedName>
</protein>
<comment type="caution">
    <text evidence="1">The sequence shown here is derived from an EMBL/GenBank/DDBJ whole genome shotgun (WGS) entry which is preliminary data.</text>
</comment>
<dbReference type="OrthoDB" id="8023920at2759"/>
<evidence type="ECO:0000313" key="1">
    <source>
        <dbReference type="EMBL" id="KAF0713127.1"/>
    </source>
</evidence>
<dbReference type="Proteomes" id="UP000478052">
    <property type="component" value="Unassembled WGS sequence"/>
</dbReference>
<accession>A0A6G0VXH5</accession>
<keyword evidence="2" id="KW-1185">Reference proteome</keyword>
<reference evidence="1 2" key="1">
    <citation type="submission" date="2019-08" db="EMBL/GenBank/DDBJ databases">
        <title>Whole genome of Aphis craccivora.</title>
        <authorList>
            <person name="Voronova N.V."/>
            <person name="Shulinski R.S."/>
            <person name="Bandarenka Y.V."/>
            <person name="Zhorov D.G."/>
            <person name="Warner D."/>
        </authorList>
    </citation>
    <scope>NUCLEOTIDE SEQUENCE [LARGE SCALE GENOMIC DNA]</scope>
    <source>
        <strain evidence="1">180601</strain>
        <tissue evidence="1">Whole Body</tissue>
    </source>
</reference>
<proteinExistence type="predicted"/>
<dbReference type="EMBL" id="VUJU01010759">
    <property type="protein sequence ID" value="KAF0713127.1"/>
    <property type="molecule type" value="Genomic_DNA"/>
</dbReference>
<dbReference type="AlphaFoldDB" id="A0A6G0VXH5"/>
<gene>
    <name evidence="1" type="ORF">FWK35_00026014</name>
</gene>
<feature type="non-terminal residue" evidence="1">
    <location>
        <position position="113"/>
    </location>
</feature>
<evidence type="ECO:0000313" key="2">
    <source>
        <dbReference type="Proteomes" id="UP000478052"/>
    </source>
</evidence>
<organism evidence="1 2">
    <name type="scientific">Aphis craccivora</name>
    <name type="common">Cowpea aphid</name>
    <dbReference type="NCBI Taxonomy" id="307492"/>
    <lineage>
        <taxon>Eukaryota</taxon>
        <taxon>Metazoa</taxon>
        <taxon>Ecdysozoa</taxon>
        <taxon>Arthropoda</taxon>
        <taxon>Hexapoda</taxon>
        <taxon>Insecta</taxon>
        <taxon>Pterygota</taxon>
        <taxon>Neoptera</taxon>
        <taxon>Paraneoptera</taxon>
        <taxon>Hemiptera</taxon>
        <taxon>Sternorrhyncha</taxon>
        <taxon>Aphidomorpha</taxon>
        <taxon>Aphidoidea</taxon>
        <taxon>Aphididae</taxon>
        <taxon>Aphidini</taxon>
        <taxon>Aphis</taxon>
        <taxon>Aphis</taxon>
    </lineage>
</organism>
<name>A0A6G0VXH5_APHCR</name>
<sequence length="113" mass="13132">MSKIIYCLKMYMFRSQFEIKPEVLEGLKTFNVFIVKVYIKYWFTSPNTASAPINDFNFINDLKAYENKTIAKIALDCFSRHLLYLSPTLVGLSFFDNNVSYENKLSMISALSN</sequence>